<evidence type="ECO:0000313" key="3">
    <source>
        <dbReference type="EMBL" id="WMV55946.1"/>
    </source>
</evidence>
<dbReference type="EMBL" id="CP133622">
    <property type="protein sequence ID" value="WMV55946.1"/>
    <property type="molecule type" value="Genomic_DNA"/>
</dbReference>
<dbReference type="AlphaFoldDB" id="A0AAF0V389"/>
<evidence type="ECO:0000256" key="2">
    <source>
        <dbReference type="SAM" id="Phobius"/>
    </source>
</evidence>
<dbReference type="Proteomes" id="UP001234989">
    <property type="component" value="Chromosome 11"/>
</dbReference>
<feature type="region of interest" description="Disordered" evidence="1">
    <location>
        <begin position="1"/>
        <end position="25"/>
    </location>
</feature>
<protein>
    <submittedName>
        <fullName evidence="3">Uncharacterized protein</fullName>
    </submittedName>
</protein>
<accession>A0AAF0V389</accession>
<keyword evidence="2" id="KW-0812">Transmembrane</keyword>
<gene>
    <name evidence="3" type="ORF">MTR67_049331</name>
</gene>
<keyword evidence="4" id="KW-1185">Reference proteome</keyword>
<feature type="transmembrane region" description="Helical" evidence="2">
    <location>
        <begin position="50"/>
        <end position="69"/>
    </location>
</feature>
<reference evidence="3" key="1">
    <citation type="submission" date="2023-08" db="EMBL/GenBank/DDBJ databases">
        <title>A de novo genome assembly of Solanum verrucosum Schlechtendal, a Mexican diploid species geographically isolated from the other diploid A-genome species in potato relatives.</title>
        <authorList>
            <person name="Hosaka K."/>
        </authorList>
    </citation>
    <scope>NUCLEOTIDE SEQUENCE</scope>
    <source>
        <tissue evidence="3">Young leaves</tissue>
    </source>
</reference>
<evidence type="ECO:0000256" key="1">
    <source>
        <dbReference type="SAM" id="MobiDB-lite"/>
    </source>
</evidence>
<proteinExistence type="predicted"/>
<keyword evidence="2" id="KW-1133">Transmembrane helix</keyword>
<evidence type="ECO:0000313" key="4">
    <source>
        <dbReference type="Proteomes" id="UP001234989"/>
    </source>
</evidence>
<keyword evidence="2" id="KW-0472">Membrane</keyword>
<name>A0AAF0V389_SOLVR</name>
<sequence length="76" mass="7696">MATPEGTIEPSAQPAPAPEPPSEEAVAAVVDEIPKELKEEKKGGEGDLKATLLISGAVVAVLGAIFAIFKKVKGSA</sequence>
<organism evidence="3 4">
    <name type="scientific">Solanum verrucosum</name>
    <dbReference type="NCBI Taxonomy" id="315347"/>
    <lineage>
        <taxon>Eukaryota</taxon>
        <taxon>Viridiplantae</taxon>
        <taxon>Streptophyta</taxon>
        <taxon>Embryophyta</taxon>
        <taxon>Tracheophyta</taxon>
        <taxon>Spermatophyta</taxon>
        <taxon>Magnoliopsida</taxon>
        <taxon>eudicotyledons</taxon>
        <taxon>Gunneridae</taxon>
        <taxon>Pentapetalae</taxon>
        <taxon>asterids</taxon>
        <taxon>lamiids</taxon>
        <taxon>Solanales</taxon>
        <taxon>Solanaceae</taxon>
        <taxon>Solanoideae</taxon>
        <taxon>Solaneae</taxon>
        <taxon>Solanum</taxon>
    </lineage>
</organism>